<accession>A0AAE1H4F8</accession>
<keyword evidence="13" id="KW-1185">Reference proteome</keyword>
<evidence type="ECO:0000259" key="10">
    <source>
        <dbReference type="Pfam" id="PF07662"/>
    </source>
</evidence>
<dbReference type="InterPro" id="IPR011657">
    <property type="entry name" value="CNT_C_dom"/>
</dbReference>
<evidence type="ECO:0000313" key="13">
    <source>
        <dbReference type="Proteomes" id="UP001219518"/>
    </source>
</evidence>
<feature type="transmembrane region" description="Helical" evidence="8">
    <location>
        <begin position="202"/>
        <end position="218"/>
    </location>
</feature>
<evidence type="ECO:0000259" key="11">
    <source>
        <dbReference type="Pfam" id="PF07670"/>
    </source>
</evidence>
<feature type="transmembrane region" description="Helical" evidence="8">
    <location>
        <begin position="175"/>
        <end position="196"/>
    </location>
</feature>
<evidence type="ECO:0000256" key="8">
    <source>
        <dbReference type="SAM" id="Phobius"/>
    </source>
</evidence>
<evidence type="ECO:0000259" key="9">
    <source>
        <dbReference type="Pfam" id="PF01773"/>
    </source>
</evidence>
<feature type="transmembrane region" description="Helical" evidence="8">
    <location>
        <begin position="96"/>
        <end position="118"/>
    </location>
</feature>
<evidence type="ECO:0000256" key="2">
    <source>
        <dbReference type="ARBA" id="ARBA00009033"/>
    </source>
</evidence>
<feature type="domain" description="Nucleoside transporter/FeoB GTPase Gate" evidence="11">
    <location>
        <begin position="302"/>
        <end position="400"/>
    </location>
</feature>
<keyword evidence="6 8" id="KW-0472">Membrane</keyword>
<dbReference type="InterPro" id="IPR008276">
    <property type="entry name" value="C_nuclsd_transpt"/>
</dbReference>
<dbReference type="AlphaFoldDB" id="A0AAE1H4F8"/>
<dbReference type="PANTHER" id="PTHR10590">
    <property type="entry name" value="SODIUM/NUCLEOSIDE COTRANSPORTER"/>
    <property type="match status" value="1"/>
</dbReference>
<feature type="region of interest" description="Disordered" evidence="7">
    <location>
        <begin position="1"/>
        <end position="57"/>
    </location>
</feature>
<dbReference type="PANTHER" id="PTHR10590:SF4">
    <property type="entry name" value="SOLUTE CARRIER FAMILY 28 MEMBER 3"/>
    <property type="match status" value="1"/>
</dbReference>
<feature type="transmembrane region" description="Helical" evidence="8">
    <location>
        <begin position="133"/>
        <end position="154"/>
    </location>
</feature>
<reference evidence="12" key="1">
    <citation type="submission" date="2021-07" db="EMBL/GenBank/DDBJ databases">
        <authorList>
            <person name="Catto M.A."/>
            <person name="Jacobson A."/>
            <person name="Kennedy G."/>
            <person name="Labadie P."/>
            <person name="Hunt B.G."/>
            <person name="Srinivasan R."/>
        </authorList>
    </citation>
    <scope>NUCLEOTIDE SEQUENCE</scope>
    <source>
        <strain evidence="12">PL_HMW_Pooled</strain>
        <tissue evidence="12">Head</tissue>
    </source>
</reference>
<feature type="transmembrane region" description="Helical" evidence="8">
    <location>
        <begin position="596"/>
        <end position="618"/>
    </location>
</feature>
<feature type="transmembrane region" description="Helical" evidence="8">
    <location>
        <begin position="376"/>
        <end position="398"/>
    </location>
</feature>
<evidence type="ECO:0000313" key="12">
    <source>
        <dbReference type="EMBL" id="KAK3914609.1"/>
    </source>
</evidence>
<feature type="transmembrane region" description="Helical" evidence="8">
    <location>
        <begin position="334"/>
        <end position="355"/>
    </location>
</feature>
<name>A0AAE1H4F8_9NEOP</name>
<dbReference type="Proteomes" id="UP001219518">
    <property type="component" value="Unassembled WGS sequence"/>
</dbReference>
<protein>
    <submittedName>
        <fullName evidence="12">Solute carrier family 28 member 3</fullName>
    </submittedName>
</protein>
<reference evidence="12" key="2">
    <citation type="journal article" date="2023" name="BMC Genomics">
        <title>Pest status, molecular evolution, and epigenetic factors derived from the genome assembly of Frankliniella fusca, a thysanopteran phytovirus vector.</title>
        <authorList>
            <person name="Catto M.A."/>
            <person name="Labadie P.E."/>
            <person name="Jacobson A.L."/>
            <person name="Kennedy G.G."/>
            <person name="Srinivasan R."/>
            <person name="Hunt B.G."/>
        </authorList>
    </citation>
    <scope>NUCLEOTIDE SEQUENCE</scope>
    <source>
        <strain evidence="12">PL_HMW_Pooled</strain>
    </source>
</reference>
<evidence type="ECO:0000256" key="3">
    <source>
        <dbReference type="ARBA" id="ARBA00022475"/>
    </source>
</evidence>
<feature type="domain" description="Concentrative nucleoside transporter N-terminal" evidence="9">
    <location>
        <begin position="206"/>
        <end position="279"/>
    </location>
</feature>
<dbReference type="InterPro" id="IPR011642">
    <property type="entry name" value="Gate_dom"/>
</dbReference>
<sequence length="637" mass="66847">MDAAACENGECQRGDPDPGRLQQRPALGHGDAAAPNGASPVTEAGAPSAVEAKEAGRPVSPVHGVRFITGVLSMARRTLGDARGWLDKHGTARYRAGLAVAHGLVIVYLGFAVAHWMAEVDAGRASDLEVCDGLGFLLVILALTYLGMIYYAVLKPYCSPWLLSLVPSCSKNRTLRCTALAVVLVAILVLLLLDIGSDRRRLAALLGVLVFVLLGWACSRHPRRVRWRPVLTGLLLQLLCGLLTIRLPQGRRALDCLAGKVAALLGCADSGSSFLFGDMLVIEKSLFAFKSSQGLNAPGVCTQVLPVIFFFSSLIQVLYYLGAMQWVVARVGGVLQAIMGTTLCESVNAAGSVFLGMTESPLLIKPYIESLTSSELHAVMGTGFATASGSVLAAYISFGADPGNLLTASIMSATGALAYSKLLLPETEESKTTAEHLGESSGIETEDSSVIDAAARGASAGINIVLNIAANLVAFVSLRYLINSVVGWLGGLVGVQNFSIEMVLGWLFMPVVWLMGVPPEECESVATLVGLKTFVNEFVAFEKMGELKNNNELSPRSVALSTLVLCGFANFGSLAILMSVLSAIAPSARSRVSDVALRSLAAGTVTCCITASMGGMLLGEDSFSSAKSSSFSSVTSN</sequence>
<evidence type="ECO:0000256" key="1">
    <source>
        <dbReference type="ARBA" id="ARBA00004651"/>
    </source>
</evidence>
<feature type="transmembrane region" description="Helical" evidence="8">
    <location>
        <begin position="303"/>
        <end position="322"/>
    </location>
</feature>
<organism evidence="12 13">
    <name type="scientific">Frankliniella fusca</name>
    <dbReference type="NCBI Taxonomy" id="407009"/>
    <lineage>
        <taxon>Eukaryota</taxon>
        <taxon>Metazoa</taxon>
        <taxon>Ecdysozoa</taxon>
        <taxon>Arthropoda</taxon>
        <taxon>Hexapoda</taxon>
        <taxon>Insecta</taxon>
        <taxon>Pterygota</taxon>
        <taxon>Neoptera</taxon>
        <taxon>Paraneoptera</taxon>
        <taxon>Thysanoptera</taxon>
        <taxon>Terebrantia</taxon>
        <taxon>Thripoidea</taxon>
        <taxon>Thripidae</taxon>
        <taxon>Frankliniella</taxon>
    </lineage>
</organism>
<evidence type="ECO:0000256" key="6">
    <source>
        <dbReference type="ARBA" id="ARBA00023136"/>
    </source>
</evidence>
<dbReference type="GO" id="GO:0005415">
    <property type="term" value="F:nucleoside:sodium symporter activity"/>
    <property type="evidence" value="ECO:0007669"/>
    <property type="project" value="TreeGrafter"/>
</dbReference>
<evidence type="ECO:0000256" key="7">
    <source>
        <dbReference type="SAM" id="MobiDB-lite"/>
    </source>
</evidence>
<gene>
    <name evidence="12" type="ORF">KUF71_005405</name>
</gene>
<dbReference type="GO" id="GO:0005886">
    <property type="term" value="C:plasma membrane"/>
    <property type="evidence" value="ECO:0007669"/>
    <property type="project" value="UniProtKB-SubCell"/>
</dbReference>
<feature type="transmembrane region" description="Helical" evidence="8">
    <location>
        <begin position="488"/>
        <end position="509"/>
    </location>
</feature>
<keyword evidence="3" id="KW-1003">Cell membrane</keyword>
<proteinExistence type="inferred from homology"/>
<comment type="similarity">
    <text evidence="2">Belongs to the concentrative nucleoside transporter (CNT) (TC 2.A.41) family.</text>
</comment>
<feature type="transmembrane region" description="Helical" evidence="8">
    <location>
        <begin position="464"/>
        <end position="482"/>
    </location>
</feature>
<comment type="caution">
    <text evidence="12">The sequence shown here is derived from an EMBL/GenBank/DDBJ whole genome shotgun (WGS) entry which is preliminary data.</text>
</comment>
<evidence type="ECO:0000256" key="5">
    <source>
        <dbReference type="ARBA" id="ARBA00022989"/>
    </source>
</evidence>
<evidence type="ECO:0000256" key="4">
    <source>
        <dbReference type="ARBA" id="ARBA00022692"/>
    </source>
</evidence>
<dbReference type="Pfam" id="PF07670">
    <property type="entry name" value="Gate"/>
    <property type="match status" value="1"/>
</dbReference>
<feature type="domain" description="Concentrative nucleoside transporter C-terminal" evidence="10">
    <location>
        <begin position="405"/>
        <end position="615"/>
    </location>
</feature>
<comment type="subcellular location">
    <subcellularLocation>
        <location evidence="1">Cell membrane</location>
        <topology evidence="1">Multi-pass membrane protein</topology>
    </subcellularLocation>
</comment>
<dbReference type="Pfam" id="PF07662">
    <property type="entry name" value="Nucleos_tra2_C"/>
    <property type="match status" value="1"/>
</dbReference>
<keyword evidence="4 8" id="KW-0812">Transmembrane</keyword>
<dbReference type="EMBL" id="JAHWGI010000383">
    <property type="protein sequence ID" value="KAK3914609.1"/>
    <property type="molecule type" value="Genomic_DNA"/>
</dbReference>
<dbReference type="Pfam" id="PF01773">
    <property type="entry name" value="Nucleos_tra2_N"/>
    <property type="match status" value="1"/>
</dbReference>
<keyword evidence="5 8" id="KW-1133">Transmembrane helix</keyword>
<dbReference type="InterPro" id="IPR002668">
    <property type="entry name" value="CNT_N_dom"/>
</dbReference>
<feature type="transmembrane region" description="Helical" evidence="8">
    <location>
        <begin position="558"/>
        <end position="584"/>
    </location>
</feature>